<keyword evidence="1" id="KW-0472">Membrane</keyword>
<feature type="transmembrane region" description="Helical" evidence="1">
    <location>
        <begin position="27"/>
        <end position="44"/>
    </location>
</feature>
<evidence type="ECO:0008006" key="4">
    <source>
        <dbReference type="Google" id="ProtNLM"/>
    </source>
</evidence>
<dbReference type="EMBL" id="JACHEK010000009">
    <property type="protein sequence ID" value="MBB6146462.1"/>
    <property type="molecule type" value="Genomic_DNA"/>
</dbReference>
<feature type="transmembrane region" description="Helical" evidence="1">
    <location>
        <begin position="346"/>
        <end position="365"/>
    </location>
</feature>
<dbReference type="OrthoDB" id="140980at2"/>
<sequence>MSHSHHTKTLPDQLAAPAFVAGWRSRALVIGAIFSAVAVVLGFLSGDGWSHFLRAWLLGLMITFGFSVGGMALLMVQYLSGGKWGLLVRRPLEAMSRTLPIPFLYFLPVAIFGVNFKKLYLWAQYPDAASAAKQHLITNEQAHAIIFKHGMLNPTTFWVTSLFCFAVWFLYSYLLNSWSLKRDADPAPNVPYWQTKFENISGFGVVVYAILLTACAILWVMSLDPTWYSTVYGLQFLVGQGYGVLALVILTLIGLSNAEPIKTIFRVTEQHDLGKLCFAFTMLNMYLAFASFLIIWSGNSPEEIPWYLDRIRGNWGVIATLDVIFHWLIPFSLLLSRDLKRIKSRLVVVCCIMIFARCWDMWWLIEPNFADARRNLHFSVGMLEYLAVPTALIAFWMAYYFTQLTKRPLVATNDPHLAEILEPEHAHA</sequence>
<evidence type="ECO:0000313" key="3">
    <source>
        <dbReference type="Proteomes" id="UP000538666"/>
    </source>
</evidence>
<dbReference type="Proteomes" id="UP000538666">
    <property type="component" value="Unassembled WGS sequence"/>
</dbReference>
<dbReference type="PANTHER" id="PTHR43044:SF1">
    <property type="entry name" value="QUINOL:CYTOCHROME C OXIDOREDUCTASE QUINONE-BINDING SUBUNIT 2"/>
    <property type="match status" value="1"/>
</dbReference>
<evidence type="ECO:0000256" key="1">
    <source>
        <dbReference type="SAM" id="Phobius"/>
    </source>
</evidence>
<name>A0A841JYM9_9BACT</name>
<feature type="transmembrane region" description="Helical" evidence="1">
    <location>
        <begin position="276"/>
        <end position="295"/>
    </location>
</feature>
<comment type="caution">
    <text evidence="2">The sequence shown here is derived from an EMBL/GenBank/DDBJ whole genome shotgun (WGS) entry which is preliminary data.</text>
</comment>
<proteinExistence type="predicted"/>
<feature type="transmembrane region" description="Helical" evidence="1">
    <location>
        <begin position="56"/>
        <end position="79"/>
    </location>
</feature>
<feature type="transmembrane region" description="Helical" evidence="1">
    <location>
        <begin position="157"/>
        <end position="176"/>
    </location>
</feature>
<keyword evidence="3" id="KW-1185">Reference proteome</keyword>
<keyword evidence="1" id="KW-1133">Transmembrane helix</keyword>
<protein>
    <recommendedName>
        <fullName evidence="4">Quinol:cytochrome C oxidoreductase</fullName>
    </recommendedName>
</protein>
<evidence type="ECO:0000313" key="2">
    <source>
        <dbReference type="EMBL" id="MBB6146462.1"/>
    </source>
</evidence>
<feature type="transmembrane region" description="Helical" evidence="1">
    <location>
        <begin position="99"/>
        <end position="116"/>
    </location>
</feature>
<feature type="transmembrane region" description="Helical" evidence="1">
    <location>
        <begin position="232"/>
        <end position="255"/>
    </location>
</feature>
<feature type="transmembrane region" description="Helical" evidence="1">
    <location>
        <begin position="385"/>
        <end position="402"/>
    </location>
</feature>
<accession>A0A841JYM9</accession>
<gene>
    <name evidence="2" type="ORF">HNQ77_004434</name>
</gene>
<reference evidence="2 3" key="1">
    <citation type="submission" date="2020-08" db="EMBL/GenBank/DDBJ databases">
        <title>Genomic Encyclopedia of Type Strains, Phase IV (KMG-IV): sequencing the most valuable type-strain genomes for metagenomic binning, comparative biology and taxonomic classification.</title>
        <authorList>
            <person name="Goeker M."/>
        </authorList>
    </citation>
    <scope>NUCLEOTIDE SEQUENCE [LARGE SCALE GENOMIC DNA]</scope>
    <source>
        <strain evidence="2 3">DSM 103733</strain>
    </source>
</reference>
<dbReference type="RefSeq" id="WP_050058116.1">
    <property type="nucleotide sequence ID" value="NZ_JACHEK010000009.1"/>
</dbReference>
<feature type="transmembrane region" description="Helical" evidence="1">
    <location>
        <begin position="315"/>
        <end position="334"/>
    </location>
</feature>
<dbReference type="AlphaFoldDB" id="A0A841JYM9"/>
<dbReference type="PANTHER" id="PTHR43044">
    <property type="match status" value="1"/>
</dbReference>
<feature type="transmembrane region" description="Helical" evidence="1">
    <location>
        <begin position="197"/>
        <end position="220"/>
    </location>
</feature>
<organism evidence="2 3">
    <name type="scientific">Silvibacterium bohemicum</name>
    <dbReference type="NCBI Taxonomy" id="1577686"/>
    <lineage>
        <taxon>Bacteria</taxon>
        <taxon>Pseudomonadati</taxon>
        <taxon>Acidobacteriota</taxon>
        <taxon>Terriglobia</taxon>
        <taxon>Terriglobales</taxon>
        <taxon>Acidobacteriaceae</taxon>
        <taxon>Silvibacterium</taxon>
    </lineage>
</organism>
<keyword evidence="1" id="KW-0812">Transmembrane</keyword>